<gene>
    <name evidence="2" type="ORF">EHS24_009049</name>
</gene>
<feature type="compositionally biased region" description="Low complexity" evidence="1">
    <location>
        <begin position="99"/>
        <end position="112"/>
    </location>
</feature>
<organism evidence="2 3">
    <name type="scientific">Apiotrichum porosum</name>
    <dbReference type="NCBI Taxonomy" id="105984"/>
    <lineage>
        <taxon>Eukaryota</taxon>
        <taxon>Fungi</taxon>
        <taxon>Dikarya</taxon>
        <taxon>Basidiomycota</taxon>
        <taxon>Agaricomycotina</taxon>
        <taxon>Tremellomycetes</taxon>
        <taxon>Trichosporonales</taxon>
        <taxon>Trichosporonaceae</taxon>
        <taxon>Apiotrichum</taxon>
    </lineage>
</organism>
<dbReference type="RefSeq" id="XP_028475416.1">
    <property type="nucleotide sequence ID" value="XM_028624344.1"/>
</dbReference>
<protein>
    <submittedName>
        <fullName evidence="2">Uncharacterized protein</fullName>
    </submittedName>
</protein>
<feature type="compositionally biased region" description="Low complexity" evidence="1">
    <location>
        <begin position="32"/>
        <end position="57"/>
    </location>
</feature>
<keyword evidence="3" id="KW-1185">Reference proteome</keyword>
<dbReference type="GeneID" id="39593592"/>
<name>A0A427XNI0_9TREE</name>
<dbReference type="AlphaFoldDB" id="A0A427XNI0"/>
<evidence type="ECO:0000313" key="2">
    <source>
        <dbReference type="EMBL" id="RSH80469.1"/>
    </source>
</evidence>
<dbReference type="Proteomes" id="UP000279236">
    <property type="component" value="Unassembled WGS sequence"/>
</dbReference>
<evidence type="ECO:0000256" key="1">
    <source>
        <dbReference type="SAM" id="MobiDB-lite"/>
    </source>
</evidence>
<proteinExistence type="predicted"/>
<sequence>MSRRTDWTPTIPELVDVRLARLTRTQRPLPTSSPRTARAQAAAERASSSSRDSLASSPIPPVVTVPAEAKQELAEASLRDQFDIPEDEAEIAHPGPQETLTTRTRTSPPATSVAHTLAALPTSEPTTPRRVHLPIHIGNRLLELAQSTSAIYRVVDRARCQLGGTGVVTAALFSENGVFSILSRWGAELAIVETARVVLFTADADDGLGRLLEDCLERGGAIVLLDSSDLVANTALWHKCMSEMVQTMTVGKDAVLVVVQTHSGSKHDTTTAAPLVALFHSRKVVELPEVVRSVSTNLSTPWGQYARPASRARMLASLASVYPHSPEVRNAVLALDDLRKGRPLENETAITGGVDKSVTLERLVPLSPGAVKLARPLGVVDPLSAMVVDRMVRCGYGLAPGAENDIENRVTAAILSGGLVHKNVGSGVDVISNVLRRRGVHSVSTALLVHARGEVRVLDYSCTSPDEMTDRQLQRYLEVVAGATPIRMSLVVTQDVFEGDLTGDLLVSTAQGS</sequence>
<evidence type="ECO:0000313" key="3">
    <source>
        <dbReference type="Proteomes" id="UP000279236"/>
    </source>
</evidence>
<comment type="caution">
    <text evidence="2">The sequence shown here is derived from an EMBL/GenBank/DDBJ whole genome shotgun (WGS) entry which is preliminary data.</text>
</comment>
<feature type="region of interest" description="Disordered" evidence="1">
    <location>
        <begin position="22"/>
        <end position="64"/>
    </location>
</feature>
<accession>A0A427XNI0</accession>
<feature type="region of interest" description="Disordered" evidence="1">
    <location>
        <begin position="91"/>
        <end position="112"/>
    </location>
</feature>
<reference evidence="2 3" key="1">
    <citation type="submission" date="2018-11" db="EMBL/GenBank/DDBJ databases">
        <title>Genome sequence of Apiotrichum porosum DSM 27194.</title>
        <authorList>
            <person name="Aliyu H."/>
            <person name="Gorte O."/>
            <person name="Ochsenreither K."/>
        </authorList>
    </citation>
    <scope>NUCLEOTIDE SEQUENCE [LARGE SCALE GENOMIC DNA]</scope>
    <source>
        <strain evidence="2 3">DSM 27194</strain>
    </source>
</reference>
<dbReference type="EMBL" id="RSCE01000008">
    <property type="protein sequence ID" value="RSH80469.1"/>
    <property type="molecule type" value="Genomic_DNA"/>
</dbReference>